<keyword evidence="7 14" id="KW-0812">Transmembrane</keyword>
<evidence type="ECO:0000256" key="5">
    <source>
        <dbReference type="ARBA" id="ARBA00022519"/>
    </source>
</evidence>
<evidence type="ECO:0000256" key="1">
    <source>
        <dbReference type="ARBA" id="ARBA00004429"/>
    </source>
</evidence>
<feature type="transmembrane region" description="Helical" evidence="14">
    <location>
        <begin position="138"/>
        <end position="161"/>
    </location>
</feature>
<evidence type="ECO:0000256" key="8">
    <source>
        <dbReference type="ARBA" id="ARBA00022958"/>
    </source>
</evidence>
<evidence type="ECO:0000313" key="15">
    <source>
        <dbReference type="EMBL" id="CCJ55067.1"/>
    </source>
</evidence>
<keyword evidence="5 12" id="KW-0997">Cell inner membrane</keyword>
<dbReference type="GO" id="GO:0005886">
    <property type="term" value="C:plasma membrane"/>
    <property type="evidence" value="ECO:0007669"/>
    <property type="project" value="UniProtKB-SubCell"/>
</dbReference>
<name>A0A0C6PAA9_BORBO</name>
<dbReference type="GeneID" id="93206495"/>
<evidence type="ECO:0000313" key="16">
    <source>
        <dbReference type="Proteomes" id="UP000007564"/>
    </source>
</evidence>
<feature type="transmembrane region" description="Helical" evidence="14">
    <location>
        <begin position="7"/>
        <end position="31"/>
    </location>
</feature>
<dbReference type="Pfam" id="PF02386">
    <property type="entry name" value="TrkH"/>
    <property type="match status" value="2"/>
</dbReference>
<dbReference type="Proteomes" id="UP000007564">
    <property type="component" value="Chromosome"/>
</dbReference>
<feature type="binding site" evidence="13">
    <location>
        <position position="322"/>
    </location>
    <ligand>
        <name>K(+)</name>
        <dbReference type="ChEBI" id="CHEBI:29103"/>
    </ligand>
</feature>
<feature type="transmembrane region" description="Helical" evidence="14">
    <location>
        <begin position="240"/>
        <end position="258"/>
    </location>
</feature>
<comment type="similarity">
    <text evidence="2 12">Belongs to the TrkH potassium transport family.</text>
</comment>
<evidence type="ECO:0000256" key="9">
    <source>
        <dbReference type="ARBA" id="ARBA00022989"/>
    </source>
</evidence>
<dbReference type="GO" id="GO:0015379">
    <property type="term" value="F:potassium:chloride symporter activity"/>
    <property type="evidence" value="ECO:0007669"/>
    <property type="project" value="InterPro"/>
</dbReference>
<sequence>MKRLLATFYVLGLTMVVFALTMVIPLAVAYIGQDAGFTAFLEGFLLALGIGAGTWLATRRGRSELHARDGFLLVSTVWAALPALAAIPLLLYYDDVGIPLSFTDAYFEAMSGLTTTGATVLSGLDALPASINLWRATLIWIGGMGILVLAVAILPLLGVGGHQVVRAETPGPMKDERLTPRIASTAKALYAVYFGFSMVCLLAYRAVGLSWFDAWCHMATTMGLGGFSTYDDGFAHFDSLSVELVAIVFMTISGINFATHFNALRQRNWRAYVVCPQTIPYLTIMLGAGLVISVFLYIKGVYGDPWEALRYGMFNTISVATTTGYANVDYASWPLFAPLTMLLLSAFVTSAGSTGGGIKMIRIILLVKQARNELVTMLHPHAVSPVRIGSRVVDQRVMASVLAFMLVYGLSVGVLSSLLLLSGLDLITAFSAVMAMINNTGPGLGPLGPMGNFSVLNDFQTWVCTFAMLIGRLELLTVLVLFTPLFWRK</sequence>
<keyword evidence="6 12" id="KW-0633">Potassium transport</keyword>
<dbReference type="RefSeq" id="WP_003807338.1">
    <property type="nucleotide sequence ID" value="NC_019382.1"/>
</dbReference>
<feature type="transmembrane region" description="Helical" evidence="14">
    <location>
        <begin position="397"/>
        <end position="421"/>
    </location>
</feature>
<dbReference type="GO" id="GO:0046872">
    <property type="term" value="F:metal ion binding"/>
    <property type="evidence" value="ECO:0007669"/>
    <property type="project" value="UniProtKB-KW"/>
</dbReference>
<keyword evidence="11 12" id="KW-0472">Membrane</keyword>
<keyword evidence="10 12" id="KW-0406">Ion transport</keyword>
<feature type="binding site" evidence="13">
    <location>
        <position position="224"/>
    </location>
    <ligand>
        <name>K(+)</name>
        <dbReference type="ChEBI" id="CHEBI:29103"/>
    </ligand>
</feature>
<evidence type="ECO:0000256" key="10">
    <source>
        <dbReference type="ARBA" id="ARBA00023065"/>
    </source>
</evidence>
<feature type="binding site" evidence="13">
    <location>
        <position position="225"/>
    </location>
    <ligand>
        <name>K(+)</name>
        <dbReference type="ChEBI" id="CHEBI:29103"/>
    </ligand>
</feature>
<dbReference type="OrthoDB" id="9810952at2"/>
<feature type="transmembrane region" description="Helical" evidence="14">
    <location>
        <begin position="459"/>
        <end position="487"/>
    </location>
</feature>
<feature type="transmembrane region" description="Helical" evidence="14">
    <location>
        <begin position="182"/>
        <end position="204"/>
    </location>
</feature>
<feature type="binding site" evidence="13">
    <location>
        <position position="115"/>
    </location>
    <ligand>
        <name>K(+)</name>
        <dbReference type="ChEBI" id="CHEBI:29103"/>
    </ligand>
</feature>
<evidence type="ECO:0000256" key="4">
    <source>
        <dbReference type="ARBA" id="ARBA00022475"/>
    </source>
</evidence>
<reference evidence="15 16" key="1">
    <citation type="journal article" date="2012" name="BMC Genomics">
        <title>Comparative genomics of the classical Bordetella subspecies: the evolution and exchange of virulence-associated diversity amongst closely related pathogens.</title>
        <authorList>
            <person name="Park J."/>
            <person name="Zhang Y."/>
            <person name="Buboltz A.M."/>
            <person name="Zhang X."/>
            <person name="Schuster S.C."/>
            <person name="Ahuja U."/>
            <person name="Liu M."/>
            <person name="Miller J.F."/>
            <person name="Sebaihia M."/>
            <person name="Bentley S.D."/>
            <person name="Parkhill J."/>
            <person name="Harvill E.T."/>
        </authorList>
    </citation>
    <scope>NUCLEOTIDE SEQUENCE [LARGE SCALE GENOMIC DNA]</scope>
    <source>
        <strain evidence="15 16">253</strain>
    </source>
</reference>
<feature type="transmembrane region" description="Helical" evidence="14">
    <location>
        <begin position="70"/>
        <end position="93"/>
    </location>
</feature>
<keyword evidence="13" id="KW-0479">Metal-binding</keyword>
<keyword evidence="3 12" id="KW-0813">Transport</keyword>
<feature type="transmembrane region" description="Helical" evidence="14">
    <location>
        <begin position="37"/>
        <end position="58"/>
    </location>
</feature>
<proteinExistence type="inferred from homology"/>
<dbReference type="PANTHER" id="PTHR32024:SF2">
    <property type="entry name" value="TRK SYSTEM POTASSIUM UPTAKE PROTEIN TRKG-RELATED"/>
    <property type="match status" value="1"/>
</dbReference>
<evidence type="ECO:0000256" key="12">
    <source>
        <dbReference type="PIRNR" id="PIRNR006247"/>
    </source>
</evidence>
<evidence type="ECO:0000256" key="11">
    <source>
        <dbReference type="ARBA" id="ARBA00023136"/>
    </source>
</evidence>
<keyword evidence="9 14" id="KW-1133">Transmembrane helix</keyword>
<dbReference type="AlphaFoldDB" id="A0A0C6PAA9"/>
<comment type="function">
    <text evidence="12">Low-affinity potassium transport system. Interacts with Trk system potassium uptake protein TrkA.</text>
</comment>
<feature type="binding site" evidence="13">
    <location>
        <position position="439"/>
    </location>
    <ligand>
        <name>K(+)</name>
        <dbReference type="ChEBI" id="CHEBI:29103"/>
    </ligand>
</feature>
<feature type="binding site" evidence="13">
    <location>
        <position position="323"/>
    </location>
    <ligand>
        <name>K(+)</name>
        <dbReference type="ChEBI" id="CHEBI:29103"/>
    </ligand>
</feature>
<evidence type="ECO:0000256" key="3">
    <source>
        <dbReference type="ARBA" id="ARBA00022448"/>
    </source>
</evidence>
<accession>A0A0C6PAA9</accession>
<dbReference type="InterPro" id="IPR004772">
    <property type="entry name" value="TrkH"/>
</dbReference>
<dbReference type="PANTHER" id="PTHR32024">
    <property type="entry name" value="TRK SYSTEM POTASSIUM UPTAKE PROTEIN TRKG-RELATED"/>
    <property type="match status" value="1"/>
</dbReference>
<dbReference type="EMBL" id="HE965806">
    <property type="protein sequence ID" value="CCJ55067.1"/>
    <property type="molecule type" value="Genomic_DNA"/>
</dbReference>
<organism evidence="15 16">
    <name type="scientific">Bordetella bronchiseptica 253</name>
    <dbReference type="NCBI Taxonomy" id="568707"/>
    <lineage>
        <taxon>Bacteria</taxon>
        <taxon>Pseudomonadati</taxon>
        <taxon>Pseudomonadota</taxon>
        <taxon>Betaproteobacteria</taxon>
        <taxon>Burkholderiales</taxon>
        <taxon>Alcaligenaceae</taxon>
        <taxon>Bordetella</taxon>
    </lineage>
</organism>
<evidence type="ECO:0000256" key="13">
    <source>
        <dbReference type="PIRSR" id="PIRSR006247-1"/>
    </source>
</evidence>
<feature type="transmembrane region" description="Helical" evidence="14">
    <location>
        <begin position="279"/>
        <end position="298"/>
    </location>
</feature>
<dbReference type="HOGENOM" id="CLU_030708_0_2_4"/>
<evidence type="ECO:0000256" key="14">
    <source>
        <dbReference type="SAM" id="Phobius"/>
    </source>
</evidence>
<evidence type="ECO:0000256" key="7">
    <source>
        <dbReference type="ARBA" id="ARBA00022692"/>
    </source>
</evidence>
<dbReference type="InterPro" id="IPR003445">
    <property type="entry name" value="Cat_transpt"/>
</dbReference>
<protein>
    <recommendedName>
        <fullName evidence="12">Trk system potassium uptake protein</fullName>
    </recommendedName>
</protein>
<keyword evidence="4 12" id="KW-1003">Cell membrane</keyword>
<feature type="transmembrane region" description="Helical" evidence="14">
    <location>
        <begin position="335"/>
        <end position="358"/>
    </location>
</feature>
<dbReference type="PIRSF" id="PIRSF006247">
    <property type="entry name" value="TrkH"/>
    <property type="match status" value="1"/>
</dbReference>
<dbReference type="KEGG" id="bbh:BN112_3150"/>
<evidence type="ECO:0000256" key="6">
    <source>
        <dbReference type="ARBA" id="ARBA00022538"/>
    </source>
</evidence>
<feature type="binding site" evidence="13">
    <location>
        <position position="116"/>
    </location>
    <ligand>
        <name>K(+)</name>
        <dbReference type="ChEBI" id="CHEBI:29103"/>
    </ligand>
</feature>
<gene>
    <name evidence="15" type="primary">trkH</name>
    <name evidence="15" type="ORF">BN112_3150</name>
</gene>
<evidence type="ECO:0000256" key="2">
    <source>
        <dbReference type="ARBA" id="ARBA00009137"/>
    </source>
</evidence>
<comment type="subcellular location">
    <subcellularLocation>
        <location evidence="1 12">Cell inner membrane</location>
        <topology evidence="1 12">Multi-pass membrane protein</topology>
    </subcellularLocation>
</comment>
<keyword evidence="8 12" id="KW-0630">Potassium</keyword>